<dbReference type="EMBL" id="FP929065">
    <property type="protein sequence ID" value="CBX91159.1"/>
    <property type="molecule type" value="Genomic_DNA"/>
</dbReference>
<reference evidence="3" key="1">
    <citation type="journal article" date="2011" name="Nat. Commun.">
        <title>Effector diversification within compartments of the Leptosphaeria maculans genome affected by Repeat-Induced Point mutations.</title>
        <authorList>
            <person name="Rouxel T."/>
            <person name="Grandaubert J."/>
            <person name="Hane J.K."/>
            <person name="Hoede C."/>
            <person name="van de Wouw A.P."/>
            <person name="Couloux A."/>
            <person name="Dominguez V."/>
            <person name="Anthouard V."/>
            <person name="Bally P."/>
            <person name="Bourras S."/>
            <person name="Cozijnsen A.J."/>
            <person name="Ciuffetti L.M."/>
            <person name="Degrave A."/>
            <person name="Dilmaghani A."/>
            <person name="Duret L."/>
            <person name="Fudal I."/>
            <person name="Goodwin S.B."/>
            <person name="Gout L."/>
            <person name="Glaser N."/>
            <person name="Linglin J."/>
            <person name="Kema G.H.J."/>
            <person name="Lapalu N."/>
            <person name="Lawrence C.B."/>
            <person name="May K."/>
            <person name="Meyer M."/>
            <person name="Ollivier B."/>
            <person name="Poulain J."/>
            <person name="Schoch C.L."/>
            <person name="Simon A."/>
            <person name="Spatafora J.W."/>
            <person name="Stachowiak A."/>
            <person name="Turgeon B.G."/>
            <person name="Tyler B.M."/>
            <person name="Vincent D."/>
            <person name="Weissenbach J."/>
            <person name="Amselem J."/>
            <person name="Quesneville H."/>
            <person name="Oliver R.P."/>
            <person name="Wincker P."/>
            <person name="Balesdent M.-H."/>
            <person name="Howlett B.J."/>
        </authorList>
    </citation>
    <scope>NUCLEOTIDE SEQUENCE [LARGE SCALE GENOMIC DNA]</scope>
    <source>
        <strain evidence="3">JN3 / isolate v23.1.3 / race Av1-4-5-6-7-8</strain>
    </source>
</reference>
<dbReference type="VEuPathDB" id="FungiDB:LEMA_P061930.1"/>
<feature type="region of interest" description="Disordered" evidence="1">
    <location>
        <begin position="28"/>
        <end position="58"/>
    </location>
</feature>
<protein>
    <submittedName>
        <fullName evidence="2">Predicted protein</fullName>
    </submittedName>
</protein>
<accession>E4ZI16</accession>
<keyword evidence="3" id="KW-1185">Reference proteome</keyword>
<evidence type="ECO:0000313" key="2">
    <source>
        <dbReference type="EMBL" id="CBX91159.1"/>
    </source>
</evidence>
<gene>
    <name evidence="2" type="ORF">LEMA_P061930.1</name>
</gene>
<organism evidence="3">
    <name type="scientific">Leptosphaeria maculans (strain JN3 / isolate v23.1.3 / race Av1-4-5-6-7-8)</name>
    <name type="common">Blackleg fungus</name>
    <name type="synonym">Phoma lingam</name>
    <dbReference type="NCBI Taxonomy" id="985895"/>
    <lineage>
        <taxon>Eukaryota</taxon>
        <taxon>Fungi</taxon>
        <taxon>Dikarya</taxon>
        <taxon>Ascomycota</taxon>
        <taxon>Pezizomycotina</taxon>
        <taxon>Dothideomycetes</taxon>
        <taxon>Pleosporomycetidae</taxon>
        <taxon>Pleosporales</taxon>
        <taxon>Pleosporineae</taxon>
        <taxon>Leptosphaeriaceae</taxon>
        <taxon>Plenodomus</taxon>
        <taxon>Plenodomus lingam/Leptosphaeria maculans species complex</taxon>
    </lineage>
</organism>
<evidence type="ECO:0000313" key="3">
    <source>
        <dbReference type="Proteomes" id="UP000002668"/>
    </source>
</evidence>
<evidence type="ECO:0000256" key="1">
    <source>
        <dbReference type="SAM" id="MobiDB-lite"/>
    </source>
</evidence>
<sequence length="199" mass="22363">MFTHCSLLVRGGYPGMAPDPRALRFARSRSVSSSEGPRPELPYPCALSHRGSASPRKSSYKGLSIVDYKRTPSLIKKKKPDIIIPRPQAFHVLIPHRSFFGSQITFPAASISGSGSHQTSVPQSSWRCDIFLSAWSRPSARLKLLIRIYPICLSVIDLQSDRLRQTTVDTNRHSGRVFCSLWRHIALNPTLHPHRPNQE</sequence>
<name>E4ZI16_LEPMJ</name>
<dbReference type="AlphaFoldDB" id="E4ZI16"/>
<proteinExistence type="predicted"/>
<dbReference type="Proteomes" id="UP000002668">
    <property type="component" value="Genome"/>
</dbReference>
<dbReference type="InParanoid" id="E4ZI16"/>
<dbReference type="HOGENOM" id="CLU_1372428_0_0_1"/>